<evidence type="ECO:0000313" key="1">
    <source>
        <dbReference type="EMBL" id="MBD7907786.1"/>
    </source>
</evidence>
<dbReference type="Proteomes" id="UP000659496">
    <property type="component" value="Unassembled WGS sequence"/>
</dbReference>
<protein>
    <submittedName>
        <fullName evidence="1">Uncharacterized protein</fullName>
    </submittedName>
</protein>
<accession>A0ABR8PHY9</accession>
<gene>
    <name evidence="1" type="ORF">H9659_05550</name>
</gene>
<dbReference type="EMBL" id="JACSQY010000003">
    <property type="protein sequence ID" value="MBD7907786.1"/>
    <property type="molecule type" value="Genomic_DNA"/>
</dbReference>
<sequence length="49" mass="5681">MQKVIFPSFVHWLKEVNVSWEIQLIEVQDGDSWGLAQREDPAEAKRRGG</sequence>
<keyword evidence="2" id="KW-1185">Reference proteome</keyword>
<proteinExistence type="predicted"/>
<dbReference type="RefSeq" id="WP_191688945.1">
    <property type="nucleotide sequence ID" value="NZ_JACSQY010000003.1"/>
</dbReference>
<organism evidence="1 2">
    <name type="scientific">Sporosarcina gallistercoris</name>
    <dbReference type="NCBI Taxonomy" id="2762245"/>
    <lineage>
        <taxon>Bacteria</taxon>
        <taxon>Bacillati</taxon>
        <taxon>Bacillota</taxon>
        <taxon>Bacilli</taxon>
        <taxon>Bacillales</taxon>
        <taxon>Caryophanaceae</taxon>
        <taxon>Sporosarcina</taxon>
    </lineage>
</organism>
<comment type="caution">
    <text evidence="1">The sequence shown here is derived from an EMBL/GenBank/DDBJ whole genome shotgun (WGS) entry which is preliminary data.</text>
</comment>
<reference evidence="1 2" key="1">
    <citation type="submission" date="2020-08" db="EMBL/GenBank/DDBJ databases">
        <title>A Genomic Blueprint of the Chicken Gut Microbiome.</title>
        <authorList>
            <person name="Gilroy R."/>
            <person name="Ravi A."/>
            <person name="Getino M."/>
            <person name="Pursley I."/>
            <person name="Horton D.L."/>
            <person name="Alikhan N.-F."/>
            <person name="Baker D."/>
            <person name="Gharbi K."/>
            <person name="Hall N."/>
            <person name="Watson M."/>
            <person name="Adriaenssens E.M."/>
            <person name="Foster-Nyarko E."/>
            <person name="Jarju S."/>
            <person name="Secka A."/>
            <person name="Antonio M."/>
            <person name="Oren A."/>
            <person name="Chaudhuri R."/>
            <person name="La Ragione R.M."/>
            <person name="Hildebrand F."/>
            <person name="Pallen M.J."/>
        </authorList>
    </citation>
    <scope>NUCLEOTIDE SEQUENCE [LARGE SCALE GENOMIC DNA]</scope>
    <source>
        <strain evidence="1 2">Sa3CUA8</strain>
    </source>
</reference>
<evidence type="ECO:0000313" key="2">
    <source>
        <dbReference type="Proteomes" id="UP000659496"/>
    </source>
</evidence>
<name>A0ABR8PHY9_9BACL</name>